<dbReference type="SUPFAM" id="SSF52540">
    <property type="entry name" value="P-loop containing nucleoside triphosphate hydrolases"/>
    <property type="match status" value="1"/>
</dbReference>
<dbReference type="InterPro" id="IPR018022">
    <property type="entry name" value="IPT"/>
</dbReference>
<evidence type="ECO:0000256" key="3">
    <source>
        <dbReference type="ARBA" id="ARBA00022741"/>
    </source>
</evidence>
<feature type="compositionally biased region" description="Polar residues" evidence="5">
    <location>
        <begin position="145"/>
        <end position="160"/>
    </location>
</feature>
<dbReference type="PANTHER" id="PTHR11088">
    <property type="entry name" value="TRNA DIMETHYLALLYLTRANSFERASE"/>
    <property type="match status" value="1"/>
</dbReference>
<reference evidence="6 7" key="1">
    <citation type="journal article" date="2023" name="Sci. Data">
        <title>Genome assembly of the Korean intertidal mud-creeper Batillaria attramentaria.</title>
        <authorList>
            <person name="Patra A.K."/>
            <person name="Ho P.T."/>
            <person name="Jun S."/>
            <person name="Lee S.J."/>
            <person name="Kim Y."/>
            <person name="Won Y.J."/>
        </authorList>
    </citation>
    <scope>NUCLEOTIDE SEQUENCE [LARGE SCALE GENOMIC DNA]</scope>
    <source>
        <strain evidence="6">Wonlab-2016</strain>
    </source>
</reference>
<dbReference type="HAMAP" id="MF_00185">
    <property type="entry name" value="IPP_trans"/>
    <property type="match status" value="1"/>
</dbReference>
<dbReference type="GO" id="GO:0016765">
    <property type="term" value="F:transferase activity, transferring alkyl or aryl (other than methyl) groups"/>
    <property type="evidence" value="ECO:0007669"/>
    <property type="project" value="UniProtKB-ARBA"/>
</dbReference>
<dbReference type="Pfam" id="PF01715">
    <property type="entry name" value="IPPT"/>
    <property type="match status" value="2"/>
</dbReference>
<name>A0ABD0L069_9CAEN</name>
<dbReference type="Gene3D" id="1.10.20.140">
    <property type="match status" value="1"/>
</dbReference>
<feature type="compositionally biased region" description="Basic and acidic residues" evidence="5">
    <location>
        <begin position="179"/>
        <end position="189"/>
    </location>
</feature>
<evidence type="ECO:0000256" key="5">
    <source>
        <dbReference type="SAM" id="MobiDB-lite"/>
    </source>
</evidence>
<dbReference type="InterPro" id="IPR039657">
    <property type="entry name" value="Dimethylallyltransferase"/>
</dbReference>
<gene>
    <name evidence="6" type="ORF">BaRGS_00015822</name>
</gene>
<proteinExistence type="inferred from homology"/>
<keyword evidence="2" id="KW-0808">Transferase</keyword>
<evidence type="ECO:0000256" key="1">
    <source>
        <dbReference type="ARBA" id="ARBA00005842"/>
    </source>
</evidence>
<comment type="similarity">
    <text evidence="1">Belongs to the IPP transferase family.</text>
</comment>
<comment type="caution">
    <text evidence="6">The sequence shown here is derived from an EMBL/GenBank/DDBJ whole genome shotgun (WGS) entry which is preliminary data.</text>
</comment>
<keyword evidence="3" id="KW-0547">Nucleotide-binding</keyword>
<evidence type="ECO:0000313" key="7">
    <source>
        <dbReference type="Proteomes" id="UP001519460"/>
    </source>
</evidence>
<feature type="region of interest" description="Disordered" evidence="5">
    <location>
        <begin position="145"/>
        <end position="233"/>
    </location>
</feature>
<evidence type="ECO:0000256" key="4">
    <source>
        <dbReference type="ARBA" id="ARBA00022840"/>
    </source>
</evidence>
<evidence type="ECO:0000313" key="6">
    <source>
        <dbReference type="EMBL" id="KAK7492875.1"/>
    </source>
</evidence>
<feature type="compositionally biased region" description="Polar residues" evidence="5">
    <location>
        <begin position="168"/>
        <end position="178"/>
    </location>
</feature>
<dbReference type="AlphaFoldDB" id="A0ABD0L069"/>
<dbReference type="InterPro" id="IPR027417">
    <property type="entry name" value="P-loop_NTPase"/>
</dbReference>
<feature type="region of interest" description="Disordered" evidence="5">
    <location>
        <begin position="501"/>
        <end position="529"/>
    </location>
</feature>
<organism evidence="6 7">
    <name type="scientific">Batillaria attramentaria</name>
    <dbReference type="NCBI Taxonomy" id="370345"/>
    <lineage>
        <taxon>Eukaryota</taxon>
        <taxon>Metazoa</taxon>
        <taxon>Spiralia</taxon>
        <taxon>Lophotrochozoa</taxon>
        <taxon>Mollusca</taxon>
        <taxon>Gastropoda</taxon>
        <taxon>Caenogastropoda</taxon>
        <taxon>Sorbeoconcha</taxon>
        <taxon>Cerithioidea</taxon>
        <taxon>Batillariidae</taxon>
        <taxon>Batillaria</taxon>
    </lineage>
</organism>
<dbReference type="GO" id="GO:0005524">
    <property type="term" value="F:ATP binding"/>
    <property type="evidence" value="ECO:0007669"/>
    <property type="project" value="UniProtKB-KW"/>
</dbReference>
<keyword evidence="4" id="KW-0067">ATP-binding</keyword>
<dbReference type="Gene3D" id="3.40.50.300">
    <property type="entry name" value="P-loop containing nucleotide triphosphate hydrolases"/>
    <property type="match status" value="1"/>
</dbReference>
<sequence length="529" mass="59506">MAAARRVPVVVILGATGTGKSKLAIELGRHFGGEIISADSMQMYQGLDVITNKVTQDEQSQCPHHLLNVLHPLSTNNTVTNFRDMALPIVSLTYHWVHQVERLLNENKMPIIVGGTNYYIESLLWNFLIDHQTVELTHKTAATENFSQGEETSNKSTANATLGEKSDSCVSTTPCSEHQQVHPEHKPQQEHLQQLGNDSENLVSSGSSDEEPEEEGVARTNPQESSKAKKEKEGHYADFDSLHLHSLLQKVDPESAKRFHPKNRRKVVRALQVFDKYGVPMSAIHNAQHASGRTPGLSGGLRYPNSCVLWLRSGQTVLDERLDKRVEQMLEHGLVLELHELHTQYLDSVAVRDGKPDYTLGIFQSIGFKEFHEYLIMSPEERETPQGKGILEKGVEALKLATRQYARRQLKWIRNRFLNRAGPHAPDVYGLDSTDPSQWTEHVLDPAIEIVSAALRGEKPAIQPLSPERNSTIHVHNVCHVCEGRVFVNLKDWTAHLSSRRHKKMAQRKRHKEKAEACEVNARCTEPAS</sequence>
<keyword evidence="7" id="KW-1185">Reference proteome</keyword>
<protein>
    <submittedName>
        <fullName evidence="6">Uncharacterized protein</fullName>
    </submittedName>
</protein>
<dbReference type="Proteomes" id="UP001519460">
    <property type="component" value="Unassembled WGS sequence"/>
</dbReference>
<evidence type="ECO:0000256" key="2">
    <source>
        <dbReference type="ARBA" id="ARBA00022679"/>
    </source>
</evidence>
<feature type="compositionally biased region" description="Basic residues" evidence="5">
    <location>
        <begin position="501"/>
        <end position="512"/>
    </location>
</feature>
<accession>A0ABD0L069</accession>
<dbReference type="Gene3D" id="3.30.160.60">
    <property type="entry name" value="Classic Zinc Finger"/>
    <property type="match status" value="1"/>
</dbReference>
<dbReference type="PANTHER" id="PTHR11088:SF89">
    <property type="entry name" value="TRNA DIMETHYLALLYLTRANSFERASE"/>
    <property type="match status" value="1"/>
</dbReference>
<feature type="compositionally biased region" description="Polar residues" evidence="5">
    <location>
        <begin position="190"/>
        <end position="203"/>
    </location>
</feature>
<dbReference type="EMBL" id="JACVVK020000098">
    <property type="protein sequence ID" value="KAK7492875.1"/>
    <property type="molecule type" value="Genomic_DNA"/>
</dbReference>